<keyword evidence="4" id="KW-1185">Reference proteome</keyword>
<evidence type="ECO:0000313" key="3">
    <source>
        <dbReference type="EMBL" id="QKS71741.1"/>
    </source>
</evidence>
<dbReference type="SUPFAM" id="SSF159006">
    <property type="entry name" value="YopX-like"/>
    <property type="match status" value="1"/>
</dbReference>
<dbReference type="KEGG" id="psua:FLK61_34250"/>
<protein>
    <recommendedName>
        <fullName evidence="1">YopX protein domain-containing protein</fullName>
    </recommendedName>
</protein>
<evidence type="ECO:0000313" key="2">
    <source>
        <dbReference type="EMBL" id="QKS71687.1"/>
    </source>
</evidence>
<dbReference type="Proteomes" id="UP000318138">
    <property type="component" value="Chromosome"/>
</dbReference>
<dbReference type="EMBL" id="CP041372">
    <property type="protein sequence ID" value="QKS71741.1"/>
    <property type="molecule type" value="Genomic_DNA"/>
</dbReference>
<dbReference type="Gene3D" id="2.30.30.290">
    <property type="entry name" value="YopX-like domains"/>
    <property type="match status" value="1"/>
</dbReference>
<dbReference type="AlphaFoldDB" id="A0A859FFG5"/>
<dbReference type="RefSeq" id="WP_176009719.1">
    <property type="nucleotide sequence ID" value="NZ_CP041372.2"/>
</dbReference>
<dbReference type="Pfam" id="PF09643">
    <property type="entry name" value="YopX"/>
    <property type="match status" value="1"/>
</dbReference>
<dbReference type="EMBL" id="CP041372">
    <property type="protein sequence ID" value="QKS71687.1"/>
    <property type="molecule type" value="Genomic_DNA"/>
</dbReference>
<reference evidence="3" key="2">
    <citation type="submission" date="2020-05" db="EMBL/GenBank/DDBJ databases">
        <title>Bacillus alkalisoli sp. nov. isolated from saline soil.</title>
        <authorList>
            <person name="Sun J.-Q."/>
            <person name="Xu L."/>
        </authorList>
    </citation>
    <scope>NUCLEOTIDE SEQUENCE</scope>
    <source>
        <strain evidence="3">M4U3P1</strain>
    </source>
</reference>
<dbReference type="NCBIfam" id="TIGR01671">
    <property type="entry name" value="phage_TIGR01671"/>
    <property type="match status" value="1"/>
</dbReference>
<dbReference type="InterPro" id="IPR019096">
    <property type="entry name" value="YopX_protein"/>
</dbReference>
<dbReference type="InterPro" id="IPR023385">
    <property type="entry name" value="YopX-like_C"/>
</dbReference>
<dbReference type="KEGG" id="psua:FLK61_33955"/>
<gene>
    <name evidence="2" type="ORF">FLK61_33955</name>
    <name evidence="3" type="ORF">FLK61_34250</name>
</gene>
<accession>A0A859FFG5</accession>
<proteinExistence type="predicted"/>
<organism evidence="3 4">
    <name type="scientific">Paenalkalicoccus suaedae</name>
    <dbReference type="NCBI Taxonomy" id="2592382"/>
    <lineage>
        <taxon>Bacteria</taxon>
        <taxon>Bacillati</taxon>
        <taxon>Bacillota</taxon>
        <taxon>Bacilli</taxon>
        <taxon>Bacillales</taxon>
        <taxon>Bacillaceae</taxon>
        <taxon>Paenalkalicoccus</taxon>
    </lineage>
</organism>
<dbReference type="InterPro" id="IPR010024">
    <property type="entry name" value="CHP16711"/>
</dbReference>
<evidence type="ECO:0000313" key="4">
    <source>
        <dbReference type="Proteomes" id="UP000318138"/>
    </source>
</evidence>
<evidence type="ECO:0000259" key="1">
    <source>
        <dbReference type="Pfam" id="PF09643"/>
    </source>
</evidence>
<reference evidence="4" key="1">
    <citation type="submission" date="2019-07" db="EMBL/GenBank/DDBJ databases">
        <title>Bacillus alkalisoli sp. nov. isolated from saline soil.</title>
        <authorList>
            <person name="Sun J.-Q."/>
            <person name="Xu L."/>
        </authorList>
    </citation>
    <scope>NUCLEOTIDE SEQUENCE [LARGE SCALE GENOMIC DNA]</scope>
    <source>
        <strain evidence="2 4">M4U3P1</strain>
    </source>
</reference>
<sequence length="133" mass="15545">MREHKYRFWKDNTKEMLDLKQVLRYLVDIVTVFEGKYDNFKPLQYTGLKDKNGVEIYEADVVTFNDFDSLRTGGLTSDCIITGKVVFAYGMWIVKSNDNEHDLYQALINDEEFEVIGNIYENPELLLLEQSNG</sequence>
<feature type="domain" description="YopX protein" evidence="1">
    <location>
        <begin position="41"/>
        <end position="126"/>
    </location>
</feature>
<name>A0A859FFG5_9BACI</name>